<evidence type="ECO:0000256" key="1">
    <source>
        <dbReference type="SAM" id="MobiDB-lite"/>
    </source>
</evidence>
<feature type="transmembrane region" description="Helical" evidence="2">
    <location>
        <begin position="124"/>
        <end position="147"/>
    </location>
</feature>
<feature type="transmembrane region" description="Helical" evidence="2">
    <location>
        <begin position="27"/>
        <end position="57"/>
    </location>
</feature>
<dbReference type="EMBL" id="JACHNF010000001">
    <property type="protein sequence ID" value="MBB5978512.1"/>
    <property type="molecule type" value="Genomic_DNA"/>
</dbReference>
<evidence type="ECO:0000313" key="4">
    <source>
        <dbReference type="Proteomes" id="UP000558997"/>
    </source>
</evidence>
<evidence type="ECO:0008006" key="5">
    <source>
        <dbReference type="Google" id="ProtNLM"/>
    </source>
</evidence>
<evidence type="ECO:0000313" key="3">
    <source>
        <dbReference type="EMBL" id="MBB5978512.1"/>
    </source>
</evidence>
<reference evidence="3 4" key="1">
    <citation type="submission" date="2020-08" db="EMBL/GenBank/DDBJ databases">
        <title>Sequencing the genomes of 1000 actinobacteria strains.</title>
        <authorList>
            <person name="Klenk H.-P."/>
        </authorList>
    </citation>
    <scope>NUCLEOTIDE SEQUENCE [LARGE SCALE GENOMIC DNA]</scope>
    <source>
        <strain evidence="3 4">DSM 17294</strain>
    </source>
</reference>
<dbReference type="Proteomes" id="UP000558997">
    <property type="component" value="Unassembled WGS sequence"/>
</dbReference>
<proteinExistence type="predicted"/>
<dbReference type="Pfam" id="PF14333">
    <property type="entry name" value="DUF4389"/>
    <property type="match status" value="2"/>
</dbReference>
<dbReference type="RefSeq" id="WP_184832935.1">
    <property type="nucleotide sequence ID" value="NZ_BAAAVN010000004.1"/>
</dbReference>
<sequence length="260" mass="29082">MSVVAYPVRVDGTLEEPLSRWLWLVKWLLAIPHLLVLFLLWIAFAVLSVVAFFAILFTGHYPRRIFDFNVGVLRWWWRVQFYAYGALGTDRYPPFTLRDVPSYPAHLEVKYPEHLSRGLVLVKWWLLAIPHYLVVGFFVGAGTSYASRADDRAWGWSGGLVGLLVVVAAVVLLFTGRYPRPVFDLVLGMNRWALRVAAYAGLMVDQYPPFRLDLGGDDPGTTELHEPLLPAGPGTFGPASTTDATGGMSTTEAGEQRDRS</sequence>
<gene>
    <name evidence="3" type="ORF">HDA44_001853</name>
</gene>
<organism evidence="3 4">
    <name type="scientific">Kribbella solani</name>
    <dbReference type="NCBI Taxonomy" id="236067"/>
    <lineage>
        <taxon>Bacteria</taxon>
        <taxon>Bacillati</taxon>
        <taxon>Actinomycetota</taxon>
        <taxon>Actinomycetes</taxon>
        <taxon>Propionibacteriales</taxon>
        <taxon>Kribbellaceae</taxon>
        <taxon>Kribbella</taxon>
    </lineage>
</organism>
<accession>A0A841DJ30</accession>
<comment type="caution">
    <text evidence="3">The sequence shown here is derived from an EMBL/GenBank/DDBJ whole genome shotgun (WGS) entry which is preliminary data.</text>
</comment>
<name>A0A841DJ30_9ACTN</name>
<feature type="transmembrane region" description="Helical" evidence="2">
    <location>
        <begin position="153"/>
        <end position="174"/>
    </location>
</feature>
<keyword evidence="2" id="KW-0812">Transmembrane</keyword>
<keyword evidence="4" id="KW-1185">Reference proteome</keyword>
<protein>
    <recommendedName>
        <fullName evidence="5">DUF4389 domain-containing protein</fullName>
    </recommendedName>
</protein>
<dbReference type="AlphaFoldDB" id="A0A841DJ30"/>
<dbReference type="InterPro" id="IPR025498">
    <property type="entry name" value="DUF4389"/>
</dbReference>
<feature type="compositionally biased region" description="Polar residues" evidence="1">
    <location>
        <begin position="238"/>
        <end position="253"/>
    </location>
</feature>
<feature type="region of interest" description="Disordered" evidence="1">
    <location>
        <begin position="221"/>
        <end position="260"/>
    </location>
</feature>
<keyword evidence="2" id="KW-0472">Membrane</keyword>
<evidence type="ECO:0000256" key="2">
    <source>
        <dbReference type="SAM" id="Phobius"/>
    </source>
</evidence>
<keyword evidence="2" id="KW-1133">Transmembrane helix</keyword>